<keyword evidence="1" id="KW-0812">Transmembrane</keyword>
<name>A0A136IVW5_9PEZI</name>
<dbReference type="OrthoDB" id="4844401at2759"/>
<sequence>MAIIAGPTKEPVVLAPTDLVSVLAPAVRAASQCQQMLGAWYLQIFLRAFALLRHALWFTHAFTIRSLVLSKSALLNTAAVATRVGWLAWDCKTMRRFKKKLEFELFTIMLSTGNQVCVLVFWPGWWLIVLAMLTSWLLVG</sequence>
<organism evidence="2 3">
    <name type="scientific">Microdochium bolleyi</name>
    <dbReference type="NCBI Taxonomy" id="196109"/>
    <lineage>
        <taxon>Eukaryota</taxon>
        <taxon>Fungi</taxon>
        <taxon>Dikarya</taxon>
        <taxon>Ascomycota</taxon>
        <taxon>Pezizomycotina</taxon>
        <taxon>Sordariomycetes</taxon>
        <taxon>Xylariomycetidae</taxon>
        <taxon>Xylariales</taxon>
        <taxon>Microdochiaceae</taxon>
        <taxon>Microdochium</taxon>
    </lineage>
</organism>
<dbReference type="Proteomes" id="UP000070501">
    <property type="component" value="Unassembled WGS sequence"/>
</dbReference>
<gene>
    <name evidence="2" type="ORF">Micbo1qcDRAFT_206752</name>
</gene>
<feature type="transmembrane region" description="Helical" evidence="1">
    <location>
        <begin position="116"/>
        <end position="139"/>
    </location>
</feature>
<dbReference type="AlphaFoldDB" id="A0A136IVW5"/>
<dbReference type="InParanoid" id="A0A136IVW5"/>
<evidence type="ECO:0000256" key="1">
    <source>
        <dbReference type="SAM" id="Phobius"/>
    </source>
</evidence>
<keyword evidence="1" id="KW-1133">Transmembrane helix</keyword>
<accession>A0A136IVW5</accession>
<keyword evidence="3" id="KW-1185">Reference proteome</keyword>
<proteinExistence type="predicted"/>
<evidence type="ECO:0000313" key="2">
    <source>
        <dbReference type="EMBL" id="KXJ89184.1"/>
    </source>
</evidence>
<reference evidence="3" key="1">
    <citation type="submission" date="2016-02" db="EMBL/GenBank/DDBJ databases">
        <title>Draft genome sequence of Microdochium bolleyi, a fungal endophyte of beachgrass.</title>
        <authorList>
            <consortium name="DOE Joint Genome Institute"/>
            <person name="David A.S."/>
            <person name="May G."/>
            <person name="Haridas S."/>
            <person name="Lim J."/>
            <person name="Wang M."/>
            <person name="Labutti K."/>
            <person name="Lipzen A."/>
            <person name="Barry K."/>
            <person name="Grigoriev I.V."/>
        </authorList>
    </citation>
    <scope>NUCLEOTIDE SEQUENCE [LARGE SCALE GENOMIC DNA]</scope>
    <source>
        <strain evidence="3">J235TASD1</strain>
    </source>
</reference>
<keyword evidence="1" id="KW-0472">Membrane</keyword>
<evidence type="ECO:0000313" key="3">
    <source>
        <dbReference type="Proteomes" id="UP000070501"/>
    </source>
</evidence>
<feature type="transmembrane region" description="Helical" evidence="1">
    <location>
        <begin position="68"/>
        <end position="89"/>
    </location>
</feature>
<protein>
    <submittedName>
        <fullName evidence="2">Uncharacterized protein</fullName>
    </submittedName>
</protein>
<dbReference type="EMBL" id="KQ964256">
    <property type="protein sequence ID" value="KXJ89184.1"/>
    <property type="molecule type" value="Genomic_DNA"/>
</dbReference>
<feature type="transmembrane region" description="Helical" evidence="1">
    <location>
        <begin position="38"/>
        <end position="56"/>
    </location>
</feature>